<evidence type="ECO:0000256" key="1">
    <source>
        <dbReference type="ARBA" id="ARBA00022450"/>
    </source>
</evidence>
<evidence type="ECO:0000313" key="6">
    <source>
        <dbReference type="EMBL" id="KAF9890498.1"/>
    </source>
</evidence>
<dbReference type="Pfam" id="PF07993">
    <property type="entry name" value="NAD_binding_4"/>
    <property type="match status" value="1"/>
</dbReference>
<accession>A0AAD4CQE5</accession>
<gene>
    <name evidence="6" type="ORF">FE257_005903</name>
</gene>
<dbReference type="Gene3D" id="3.40.50.720">
    <property type="entry name" value="NAD(P)-binding Rossmann-like Domain"/>
    <property type="match status" value="1"/>
</dbReference>
<dbReference type="Pfam" id="PF00501">
    <property type="entry name" value="AMP-binding"/>
    <property type="match status" value="1"/>
</dbReference>
<evidence type="ECO:0000313" key="7">
    <source>
        <dbReference type="Proteomes" id="UP001194746"/>
    </source>
</evidence>
<dbReference type="AlphaFoldDB" id="A0AAD4CQE5"/>
<keyword evidence="1" id="KW-0596">Phosphopantetheine</keyword>
<dbReference type="Proteomes" id="UP001194746">
    <property type="component" value="Unassembled WGS sequence"/>
</dbReference>
<keyword evidence="7" id="KW-1185">Reference proteome</keyword>
<dbReference type="InterPro" id="IPR036736">
    <property type="entry name" value="ACP-like_sf"/>
</dbReference>
<dbReference type="EMBL" id="VCAU01000026">
    <property type="protein sequence ID" value="KAF9890498.1"/>
    <property type="molecule type" value="Genomic_DNA"/>
</dbReference>
<organism evidence="6 7">
    <name type="scientific">Aspergillus nanangensis</name>
    <dbReference type="NCBI Taxonomy" id="2582783"/>
    <lineage>
        <taxon>Eukaryota</taxon>
        <taxon>Fungi</taxon>
        <taxon>Dikarya</taxon>
        <taxon>Ascomycota</taxon>
        <taxon>Pezizomycotina</taxon>
        <taxon>Eurotiomycetes</taxon>
        <taxon>Eurotiomycetidae</taxon>
        <taxon>Eurotiales</taxon>
        <taxon>Aspergillaceae</taxon>
        <taxon>Aspergillus</taxon>
        <taxon>Aspergillus subgen. Circumdati</taxon>
    </lineage>
</organism>
<dbReference type="InterPro" id="IPR051414">
    <property type="entry name" value="Adenylate-forming_Reductase"/>
</dbReference>
<name>A0AAD4CQE5_ASPNN</name>
<feature type="domain" description="Carrier" evidence="4">
    <location>
        <begin position="598"/>
        <end position="638"/>
    </location>
</feature>
<dbReference type="SUPFAM" id="SSF47336">
    <property type="entry name" value="ACP-like"/>
    <property type="match status" value="1"/>
</dbReference>
<evidence type="ECO:0000259" key="3">
    <source>
        <dbReference type="Pfam" id="PF00501"/>
    </source>
</evidence>
<evidence type="ECO:0000256" key="2">
    <source>
        <dbReference type="ARBA" id="ARBA00022553"/>
    </source>
</evidence>
<evidence type="ECO:0000259" key="4">
    <source>
        <dbReference type="Pfam" id="PF00550"/>
    </source>
</evidence>
<dbReference type="SUPFAM" id="SSF51735">
    <property type="entry name" value="NAD(P)-binding Rossmann-fold domains"/>
    <property type="match status" value="1"/>
</dbReference>
<reference evidence="6" key="2">
    <citation type="submission" date="2020-02" db="EMBL/GenBank/DDBJ databases">
        <authorList>
            <person name="Gilchrist C.L.M."/>
            <person name="Chooi Y.-H."/>
        </authorList>
    </citation>
    <scope>NUCLEOTIDE SEQUENCE</scope>
    <source>
        <strain evidence="6">MST-FP2251</strain>
    </source>
</reference>
<dbReference type="InterPro" id="IPR042099">
    <property type="entry name" value="ANL_N_sf"/>
</dbReference>
<proteinExistence type="predicted"/>
<dbReference type="Pfam" id="PF00550">
    <property type="entry name" value="PP-binding"/>
    <property type="match status" value="1"/>
</dbReference>
<comment type="caution">
    <text evidence="6">The sequence shown here is derived from an EMBL/GenBank/DDBJ whole genome shotgun (WGS) entry which is preliminary data.</text>
</comment>
<dbReference type="PANTHER" id="PTHR43439:SF2">
    <property type="entry name" value="ENZYME, PUTATIVE (JCVI)-RELATED"/>
    <property type="match status" value="1"/>
</dbReference>
<evidence type="ECO:0008006" key="8">
    <source>
        <dbReference type="Google" id="ProtNLM"/>
    </source>
</evidence>
<dbReference type="InterPro" id="IPR036291">
    <property type="entry name" value="NAD(P)-bd_dom_sf"/>
</dbReference>
<dbReference type="PANTHER" id="PTHR43439">
    <property type="entry name" value="PHENYLACETATE-COENZYME A LIGASE"/>
    <property type="match status" value="1"/>
</dbReference>
<evidence type="ECO:0000259" key="5">
    <source>
        <dbReference type="Pfam" id="PF07993"/>
    </source>
</evidence>
<dbReference type="SUPFAM" id="SSF56801">
    <property type="entry name" value="Acetyl-CoA synthetase-like"/>
    <property type="match status" value="1"/>
</dbReference>
<dbReference type="InterPro" id="IPR009081">
    <property type="entry name" value="PP-bd_ACP"/>
</dbReference>
<dbReference type="InterPro" id="IPR013120">
    <property type="entry name" value="FAR_NAD-bd"/>
</dbReference>
<feature type="domain" description="Thioester reductase (TE)" evidence="5">
    <location>
        <begin position="727"/>
        <end position="967"/>
    </location>
</feature>
<sequence>MSVLRIPTQQFDTLPKPRLLPDVVSEKASQTPDHVWASIPWSAADVSEGYEDITFKRLAHAVDRAAWWLHENMEPIQQRPHETLAYLGPPDSRYMILTLASIKAGFQLLFLSPRNSDEAQYHIMAEAECTVFLCAEQFKERVTSLFSRRPQPATDASPNKAESIFVVPEERELLNEEPRIPFPYEKTVEDARFEPLVSIHTSSTTGMPKLVRLNQGYGFHEDISRHYPKESGLDLITRKPFYGHCRLFLAFPLFHAGGVLLGLLKALYHDIILVFQPPLSPTSASTVDAVLRIGKCTGCVIPPFLVEEMLPNQSYFNTLSGLSFVQFGSGPMSKAAGDLLLTRQQNCPHYIGTTEIGLLPCLELDDPVEDWQYFNFHPWSGLEMRPLQGNDKLFELVIMRLPGNAIGLQPVFELFPNKQEWATGDVYSKHPTRANLWRTAGRLDDVLVLSTGEKLNPVDTESSITAGHPAVTGSLVIGQGRFQPGLLLEVVGIDVHDENKKRQLVEEIWPIVSRTNDKAPKHGQLTKSLILFSSPEKPFLRTPKLSVRRNPTISLYAKEIDDIYRLVEEDLGSLENHDVPDEIDLQSEQSIQDTMGRLIMRICGWPQELDPEADLFVLGIDSLHVVRIVRAIRYMCGTIPEARSLGAIGPKFVYEHPSLTSLSSGLYHNMFPGAASDIENGVQHPKSEQVSKRDNIQEIIDKWSAGLPGPELKISHSGKSGFWTVILTGSTGSMGSYLLEKLVVHPKVAKVICFNRSPDAAKKWKDSTHNRKTSKTQCPIEFLQTTNIGAPFFNLTEQEYKGLCQEVTHIVHNAWPVNFNLSVESFEKVHIAGVRRFIDFSSESTNDAKIYYVSSLSSVTSAAGHASERVVYDNTLPAHMGYGQSKFISECLLDAASVSSNGRVFSTIFRVGQIAGPVSEDDDGVWNPQEWFPSILTSSHTLGALPQTLGRMDGVEWIPVDVLADIMVEIMVSEDEEIHSKAEVYHLHNPTRVHWSDFLLPAAKKHLHISKTLSLEEWTKTVETGPEADDKSRPNPARKIVDYYRSLSTGDDEHQRPLVQLKATTKSQTLQNMGPVTTDWLRKWLSDLQF</sequence>
<dbReference type="Pfam" id="PF23562">
    <property type="entry name" value="AMP-binding_C_3"/>
    <property type="match status" value="1"/>
</dbReference>
<feature type="domain" description="AMP-dependent synthetase/ligase" evidence="3">
    <location>
        <begin position="26"/>
        <end position="362"/>
    </location>
</feature>
<keyword evidence="2" id="KW-0597">Phosphoprotein</keyword>
<reference evidence="6" key="1">
    <citation type="journal article" date="2019" name="Beilstein J. Org. Chem.">
        <title>Nanangenines: drimane sesquiterpenoids as the dominant metabolite cohort of a novel Australian fungus, Aspergillus nanangensis.</title>
        <authorList>
            <person name="Lacey H.J."/>
            <person name="Gilchrist C.L.M."/>
            <person name="Crombie A."/>
            <person name="Kalaitzis J.A."/>
            <person name="Vuong D."/>
            <person name="Rutledge P.J."/>
            <person name="Turner P."/>
            <person name="Pitt J.I."/>
            <person name="Lacey E."/>
            <person name="Chooi Y.H."/>
            <person name="Piggott A.M."/>
        </authorList>
    </citation>
    <scope>NUCLEOTIDE SEQUENCE</scope>
    <source>
        <strain evidence="6">MST-FP2251</strain>
    </source>
</reference>
<dbReference type="Gene3D" id="3.40.50.12780">
    <property type="entry name" value="N-terminal domain of ligase-like"/>
    <property type="match status" value="1"/>
</dbReference>
<dbReference type="InterPro" id="IPR000873">
    <property type="entry name" value="AMP-dep_synth/lig_dom"/>
</dbReference>
<protein>
    <recommendedName>
        <fullName evidence="8">Carrier domain-containing protein</fullName>
    </recommendedName>
</protein>